<dbReference type="OrthoDB" id="42736at2759"/>
<evidence type="ECO:0000256" key="2">
    <source>
        <dbReference type="ARBA" id="ARBA00022737"/>
    </source>
</evidence>
<evidence type="ECO:0000256" key="1">
    <source>
        <dbReference type="ARBA" id="ARBA00007626"/>
    </source>
</evidence>
<dbReference type="PANTHER" id="PTHR46128">
    <property type="entry name" value="MITOCHONDRIAL GROUP I INTRON SPLICING FACTOR CCM1"/>
    <property type="match status" value="1"/>
</dbReference>
<dbReference type="AlphaFoldDB" id="A0A2U1NJC0"/>
<feature type="transmembrane region" description="Helical" evidence="4">
    <location>
        <begin position="100"/>
        <end position="117"/>
    </location>
</feature>
<protein>
    <submittedName>
        <fullName evidence="5">Tetratricopeptide-like helical domain-containing protein</fullName>
    </submittedName>
</protein>
<reference evidence="5 6" key="1">
    <citation type="journal article" date="2018" name="Mol. Plant">
        <title>The genome of Artemisia annua provides insight into the evolution of Asteraceae family and artemisinin biosynthesis.</title>
        <authorList>
            <person name="Shen Q."/>
            <person name="Zhang L."/>
            <person name="Liao Z."/>
            <person name="Wang S."/>
            <person name="Yan T."/>
            <person name="Shi P."/>
            <person name="Liu M."/>
            <person name="Fu X."/>
            <person name="Pan Q."/>
            <person name="Wang Y."/>
            <person name="Lv Z."/>
            <person name="Lu X."/>
            <person name="Zhang F."/>
            <person name="Jiang W."/>
            <person name="Ma Y."/>
            <person name="Chen M."/>
            <person name="Hao X."/>
            <person name="Li L."/>
            <person name="Tang Y."/>
            <person name="Lv G."/>
            <person name="Zhou Y."/>
            <person name="Sun X."/>
            <person name="Brodelius P.E."/>
            <person name="Rose J.K.C."/>
            <person name="Tang K."/>
        </authorList>
    </citation>
    <scope>NUCLEOTIDE SEQUENCE [LARGE SCALE GENOMIC DNA]</scope>
    <source>
        <strain evidence="6">cv. Huhao1</strain>
        <tissue evidence="5">Leaf</tissue>
    </source>
</reference>
<keyword evidence="6" id="KW-1185">Reference proteome</keyword>
<name>A0A2U1NJC0_ARTAN</name>
<evidence type="ECO:0000313" key="6">
    <source>
        <dbReference type="Proteomes" id="UP000245207"/>
    </source>
</evidence>
<dbReference type="Proteomes" id="UP000245207">
    <property type="component" value="Unassembled WGS sequence"/>
</dbReference>
<accession>A0A2U1NJC0</accession>
<dbReference type="InterPro" id="IPR011990">
    <property type="entry name" value="TPR-like_helical_dom_sf"/>
</dbReference>
<dbReference type="STRING" id="35608.A0A2U1NJC0"/>
<dbReference type="EMBL" id="PKPP01002720">
    <property type="protein sequence ID" value="PWA73578.1"/>
    <property type="molecule type" value="Genomic_DNA"/>
</dbReference>
<keyword evidence="4" id="KW-1133">Transmembrane helix</keyword>
<dbReference type="InterPro" id="IPR050872">
    <property type="entry name" value="PPR_P_subfamily"/>
</dbReference>
<comment type="caution">
    <text evidence="5">The sequence shown here is derived from an EMBL/GenBank/DDBJ whole genome shotgun (WGS) entry which is preliminary data.</text>
</comment>
<proteinExistence type="inferred from homology"/>
<sequence length="118" mass="13586">MYSTMIKGLCKVSNNVIAVALLRLMDERGCKPDVVVYNTIIDSLCKDKLIDEAFKLFKEMVFQKGISPDAITYSSLIDGLRKLGRWDEAPKMLQEMLDDGISFIIAFVFFIYDFIWTR</sequence>
<comment type="similarity">
    <text evidence="1">Belongs to the PPR family. P subfamily.</text>
</comment>
<organism evidence="5 6">
    <name type="scientific">Artemisia annua</name>
    <name type="common">Sweet wormwood</name>
    <dbReference type="NCBI Taxonomy" id="35608"/>
    <lineage>
        <taxon>Eukaryota</taxon>
        <taxon>Viridiplantae</taxon>
        <taxon>Streptophyta</taxon>
        <taxon>Embryophyta</taxon>
        <taxon>Tracheophyta</taxon>
        <taxon>Spermatophyta</taxon>
        <taxon>Magnoliopsida</taxon>
        <taxon>eudicotyledons</taxon>
        <taxon>Gunneridae</taxon>
        <taxon>Pentapetalae</taxon>
        <taxon>asterids</taxon>
        <taxon>campanulids</taxon>
        <taxon>Asterales</taxon>
        <taxon>Asteraceae</taxon>
        <taxon>Asteroideae</taxon>
        <taxon>Anthemideae</taxon>
        <taxon>Artemisiinae</taxon>
        <taxon>Artemisia</taxon>
    </lineage>
</organism>
<dbReference type="PROSITE" id="PS51375">
    <property type="entry name" value="PPR"/>
    <property type="match status" value="3"/>
</dbReference>
<dbReference type="InterPro" id="IPR002885">
    <property type="entry name" value="PPR_rpt"/>
</dbReference>
<feature type="repeat" description="PPR" evidence="3">
    <location>
        <begin position="69"/>
        <end position="103"/>
    </location>
</feature>
<dbReference type="Pfam" id="PF13041">
    <property type="entry name" value="PPR_2"/>
    <property type="match status" value="1"/>
</dbReference>
<dbReference type="NCBIfam" id="TIGR00756">
    <property type="entry name" value="PPR"/>
    <property type="match status" value="3"/>
</dbReference>
<dbReference type="Gene3D" id="1.25.40.10">
    <property type="entry name" value="Tetratricopeptide repeat domain"/>
    <property type="match status" value="1"/>
</dbReference>
<evidence type="ECO:0000313" key="5">
    <source>
        <dbReference type="EMBL" id="PWA73578.1"/>
    </source>
</evidence>
<dbReference type="Pfam" id="PF01535">
    <property type="entry name" value="PPR"/>
    <property type="match status" value="1"/>
</dbReference>
<feature type="repeat" description="PPR" evidence="3">
    <location>
        <begin position="1"/>
        <end position="32"/>
    </location>
</feature>
<evidence type="ECO:0000256" key="4">
    <source>
        <dbReference type="SAM" id="Phobius"/>
    </source>
</evidence>
<keyword evidence="4" id="KW-0812">Transmembrane</keyword>
<dbReference type="PANTHER" id="PTHR46128:SF82">
    <property type="entry name" value="PENTACOTRIPEPTIDE-REPEAT REGION OF PRORP DOMAIN-CONTAINING PROTEIN"/>
    <property type="match status" value="1"/>
</dbReference>
<gene>
    <name evidence="5" type="ORF">CTI12_AA146300</name>
</gene>
<keyword evidence="2" id="KW-0677">Repeat</keyword>
<feature type="repeat" description="PPR" evidence="3">
    <location>
        <begin position="33"/>
        <end position="68"/>
    </location>
</feature>
<keyword evidence="4" id="KW-0472">Membrane</keyword>
<evidence type="ECO:0000256" key="3">
    <source>
        <dbReference type="PROSITE-ProRule" id="PRU00708"/>
    </source>
</evidence>